<reference evidence="2" key="1">
    <citation type="submission" date="2020-05" db="UniProtKB">
        <authorList>
            <consortium name="EnsemblMetazoa"/>
        </authorList>
    </citation>
    <scope>IDENTIFICATION</scope>
    <source>
        <strain evidence="2">Yale</strain>
    </source>
</reference>
<evidence type="ECO:0000256" key="1">
    <source>
        <dbReference type="SAM" id="MobiDB-lite"/>
    </source>
</evidence>
<protein>
    <submittedName>
        <fullName evidence="2">Uncharacterized protein</fullName>
    </submittedName>
</protein>
<dbReference type="EMBL" id="CCAG010007369">
    <property type="status" value="NOT_ANNOTATED_CDS"/>
    <property type="molecule type" value="Genomic_DNA"/>
</dbReference>
<sequence>MTRTKKAVSQLHIKPNQKLP</sequence>
<dbReference type="Proteomes" id="UP000092444">
    <property type="component" value="Unassembled WGS sequence"/>
</dbReference>
<evidence type="ECO:0000313" key="2">
    <source>
        <dbReference type="EnsemblMetazoa" id="GMOY005570-PA"/>
    </source>
</evidence>
<dbReference type="AlphaFoldDB" id="A0A1B0FNU1"/>
<dbReference type="EnsemblMetazoa" id="GMOY005570-RA">
    <property type="protein sequence ID" value="GMOY005570-PA"/>
    <property type="gene ID" value="GMOY005570"/>
</dbReference>
<dbReference type="VEuPathDB" id="VectorBase:GMOY005570"/>
<evidence type="ECO:0000313" key="3">
    <source>
        <dbReference type="Proteomes" id="UP000092444"/>
    </source>
</evidence>
<name>A0A1B0FNU1_GLOMM</name>
<organism evidence="2 3">
    <name type="scientific">Glossina morsitans morsitans</name>
    <name type="common">Savannah tsetse fly</name>
    <dbReference type="NCBI Taxonomy" id="37546"/>
    <lineage>
        <taxon>Eukaryota</taxon>
        <taxon>Metazoa</taxon>
        <taxon>Ecdysozoa</taxon>
        <taxon>Arthropoda</taxon>
        <taxon>Hexapoda</taxon>
        <taxon>Insecta</taxon>
        <taxon>Pterygota</taxon>
        <taxon>Neoptera</taxon>
        <taxon>Endopterygota</taxon>
        <taxon>Diptera</taxon>
        <taxon>Brachycera</taxon>
        <taxon>Muscomorpha</taxon>
        <taxon>Hippoboscoidea</taxon>
        <taxon>Glossinidae</taxon>
        <taxon>Glossina</taxon>
    </lineage>
</organism>
<proteinExistence type="predicted"/>
<accession>A0A1B0FNU1</accession>
<keyword evidence="3" id="KW-1185">Reference proteome</keyword>
<feature type="region of interest" description="Disordered" evidence="1">
    <location>
        <begin position="1"/>
        <end position="20"/>
    </location>
</feature>